<dbReference type="AlphaFoldDB" id="X1JM47"/>
<accession>X1JM47</accession>
<name>X1JM47_9ZZZZ</name>
<dbReference type="EMBL" id="BARU01045704">
    <property type="protein sequence ID" value="GAH95826.1"/>
    <property type="molecule type" value="Genomic_DNA"/>
</dbReference>
<gene>
    <name evidence="1" type="ORF">S03H2_69242</name>
</gene>
<sequence length="64" mass="7335">MWCMKCNKHLSQCTCSDLEERLDSAVSAGVFAYKFCKKCGKHYEKCRCENPEWGIKNQPKGTAN</sequence>
<proteinExistence type="predicted"/>
<reference evidence="1" key="1">
    <citation type="journal article" date="2014" name="Front. Microbiol.">
        <title>High frequency of phylogenetically diverse reductive dehalogenase-homologous genes in deep subseafloor sedimentary metagenomes.</title>
        <authorList>
            <person name="Kawai M."/>
            <person name="Futagami T."/>
            <person name="Toyoda A."/>
            <person name="Takaki Y."/>
            <person name="Nishi S."/>
            <person name="Hori S."/>
            <person name="Arai W."/>
            <person name="Tsubouchi T."/>
            <person name="Morono Y."/>
            <person name="Uchiyama I."/>
            <person name="Ito T."/>
            <person name="Fujiyama A."/>
            <person name="Inagaki F."/>
            <person name="Takami H."/>
        </authorList>
    </citation>
    <scope>NUCLEOTIDE SEQUENCE</scope>
    <source>
        <strain evidence="1">Expedition CK06-06</strain>
    </source>
</reference>
<organism evidence="1">
    <name type="scientific">marine sediment metagenome</name>
    <dbReference type="NCBI Taxonomy" id="412755"/>
    <lineage>
        <taxon>unclassified sequences</taxon>
        <taxon>metagenomes</taxon>
        <taxon>ecological metagenomes</taxon>
    </lineage>
</organism>
<evidence type="ECO:0000313" key="1">
    <source>
        <dbReference type="EMBL" id="GAH95826.1"/>
    </source>
</evidence>
<comment type="caution">
    <text evidence="1">The sequence shown here is derived from an EMBL/GenBank/DDBJ whole genome shotgun (WGS) entry which is preliminary data.</text>
</comment>
<protein>
    <submittedName>
        <fullName evidence="1">Uncharacterized protein</fullName>
    </submittedName>
</protein>